<feature type="region of interest" description="Disordered" evidence="4">
    <location>
        <begin position="400"/>
        <end position="421"/>
    </location>
</feature>
<dbReference type="PROSITE" id="PS50088">
    <property type="entry name" value="ANK_REPEAT"/>
    <property type="match status" value="5"/>
</dbReference>
<protein>
    <submittedName>
        <fullName evidence="5">Uncharacterized protein</fullName>
    </submittedName>
</protein>
<keyword evidence="1" id="KW-0677">Repeat</keyword>
<dbReference type="PANTHER" id="PTHR24123:SF33">
    <property type="entry name" value="PROTEIN HOS4"/>
    <property type="match status" value="1"/>
</dbReference>
<proteinExistence type="predicted"/>
<dbReference type="OrthoDB" id="194358at2759"/>
<dbReference type="InterPro" id="IPR036770">
    <property type="entry name" value="Ankyrin_rpt-contain_sf"/>
</dbReference>
<dbReference type="Pfam" id="PF12796">
    <property type="entry name" value="Ank_2"/>
    <property type="match status" value="3"/>
</dbReference>
<accession>A0A836BU59</accession>
<evidence type="ECO:0000256" key="4">
    <source>
        <dbReference type="SAM" id="MobiDB-lite"/>
    </source>
</evidence>
<dbReference type="SMART" id="SM00248">
    <property type="entry name" value="ANK"/>
    <property type="match status" value="7"/>
</dbReference>
<dbReference type="EMBL" id="JAEHOE010000095">
    <property type="protein sequence ID" value="KAG2487569.1"/>
    <property type="molecule type" value="Genomic_DNA"/>
</dbReference>
<name>A0A836BU59_9CHLO</name>
<dbReference type="PANTHER" id="PTHR24123">
    <property type="entry name" value="ANKYRIN REPEAT-CONTAINING"/>
    <property type="match status" value="1"/>
</dbReference>
<evidence type="ECO:0000256" key="3">
    <source>
        <dbReference type="PROSITE-ProRule" id="PRU00023"/>
    </source>
</evidence>
<feature type="repeat" description="ANK" evidence="3">
    <location>
        <begin position="346"/>
        <end position="378"/>
    </location>
</feature>
<feature type="repeat" description="ANK" evidence="3">
    <location>
        <begin position="226"/>
        <end position="250"/>
    </location>
</feature>
<feature type="compositionally biased region" description="Low complexity" evidence="4">
    <location>
        <begin position="74"/>
        <end position="86"/>
    </location>
</feature>
<keyword evidence="2 3" id="KW-0040">ANK repeat</keyword>
<feature type="region of interest" description="Disordered" evidence="4">
    <location>
        <begin position="35"/>
        <end position="87"/>
    </location>
</feature>
<evidence type="ECO:0000256" key="2">
    <source>
        <dbReference type="ARBA" id="ARBA00023043"/>
    </source>
</evidence>
<dbReference type="AlphaFoldDB" id="A0A836BU59"/>
<dbReference type="PROSITE" id="PS50297">
    <property type="entry name" value="ANK_REP_REGION"/>
    <property type="match status" value="5"/>
</dbReference>
<dbReference type="Proteomes" id="UP000612055">
    <property type="component" value="Unassembled WGS sequence"/>
</dbReference>
<reference evidence="5" key="1">
    <citation type="journal article" date="2020" name="bioRxiv">
        <title>Comparative genomics of Chlamydomonas.</title>
        <authorList>
            <person name="Craig R.J."/>
            <person name="Hasan A.R."/>
            <person name="Ness R.W."/>
            <person name="Keightley P.D."/>
        </authorList>
    </citation>
    <scope>NUCLEOTIDE SEQUENCE</scope>
    <source>
        <strain evidence="5">CCAP 11/70</strain>
    </source>
</reference>
<feature type="region of interest" description="Disordered" evidence="4">
    <location>
        <begin position="185"/>
        <end position="205"/>
    </location>
</feature>
<dbReference type="SUPFAM" id="SSF48403">
    <property type="entry name" value="Ankyrin repeat"/>
    <property type="match status" value="1"/>
</dbReference>
<evidence type="ECO:0000313" key="5">
    <source>
        <dbReference type="EMBL" id="KAG2487569.1"/>
    </source>
</evidence>
<dbReference type="Gene3D" id="1.25.40.20">
    <property type="entry name" value="Ankyrin repeat-containing domain"/>
    <property type="match status" value="3"/>
</dbReference>
<dbReference type="InterPro" id="IPR002110">
    <property type="entry name" value="Ankyrin_rpt"/>
</dbReference>
<comment type="caution">
    <text evidence="5">The sequence shown here is derived from an EMBL/GenBank/DDBJ whole genome shotgun (WGS) entry which is preliminary data.</text>
</comment>
<keyword evidence="6" id="KW-1185">Reference proteome</keyword>
<feature type="repeat" description="ANK" evidence="3">
    <location>
        <begin position="123"/>
        <end position="155"/>
    </location>
</feature>
<sequence length="421" mass="44787">MLRSTALAAAPARHPLLLLRRPSLVSGGRQASLSLAPRFPPAQTHGGGHGSAAQPSWVAAAKKEGKAPGRRGSKQAPSPAQKPAAAVQDPRSEELCLACEQGDLERAKELLSACANYHACNKAGHFALSLAARGGHLAVVRELLERGAHVDRPPGSRGFTALRAAAGRKGNVEVLRELLRRGAQVDMAASSGSDPDKEEQDGDGDDADDAFLKLLLRDGNTGRPEAGTTPLMAACLCSDVEMVRLLLDPGGASPHAKNQQDGATPLYVAALFGRLDTAKLLLSHGADPEVKDNEDSIRNKYDDDFWKQAKFLDGRRPLHYVAAEGRAEVVKVLAAVDKGINKADNEGDTPLYLAAREGHEEAARALLEAGANPQQGNQYGMTALEVAPKGSAVAQLLTQHMQKATQKQKDDKKQKQQKRKP</sequence>
<evidence type="ECO:0000256" key="1">
    <source>
        <dbReference type="ARBA" id="ARBA00022737"/>
    </source>
</evidence>
<gene>
    <name evidence="5" type="ORF">HYH03_013848</name>
</gene>
<feature type="repeat" description="ANK" evidence="3">
    <location>
        <begin position="313"/>
        <end position="345"/>
    </location>
</feature>
<dbReference type="InterPro" id="IPR051165">
    <property type="entry name" value="Multifunctional_ANK_Repeat"/>
</dbReference>
<evidence type="ECO:0000313" key="6">
    <source>
        <dbReference type="Proteomes" id="UP000612055"/>
    </source>
</evidence>
<feature type="compositionally biased region" description="Acidic residues" evidence="4">
    <location>
        <begin position="196"/>
        <end position="205"/>
    </location>
</feature>
<organism evidence="5 6">
    <name type="scientific">Edaphochlamys debaryana</name>
    <dbReference type="NCBI Taxonomy" id="47281"/>
    <lineage>
        <taxon>Eukaryota</taxon>
        <taxon>Viridiplantae</taxon>
        <taxon>Chlorophyta</taxon>
        <taxon>core chlorophytes</taxon>
        <taxon>Chlorophyceae</taxon>
        <taxon>CS clade</taxon>
        <taxon>Chlamydomonadales</taxon>
        <taxon>Chlamydomonadales incertae sedis</taxon>
        <taxon>Edaphochlamys</taxon>
    </lineage>
</organism>
<feature type="repeat" description="ANK" evidence="3">
    <location>
        <begin position="261"/>
        <end position="293"/>
    </location>
</feature>